<protein>
    <submittedName>
        <fullName evidence="3">Lytic murein transglycosylase</fullName>
    </submittedName>
</protein>
<dbReference type="Gene3D" id="1.10.530.10">
    <property type="match status" value="1"/>
</dbReference>
<evidence type="ECO:0000313" key="4">
    <source>
        <dbReference type="Proteomes" id="UP000616839"/>
    </source>
</evidence>
<feature type="compositionally biased region" description="Low complexity" evidence="1">
    <location>
        <begin position="306"/>
        <end position="345"/>
    </location>
</feature>
<dbReference type="InterPro" id="IPR023346">
    <property type="entry name" value="Lysozyme-like_dom_sf"/>
</dbReference>
<name>A0A927K389_9ACTN</name>
<feature type="compositionally biased region" description="Pro residues" evidence="1">
    <location>
        <begin position="346"/>
        <end position="367"/>
    </location>
</feature>
<keyword evidence="4" id="KW-1185">Reference proteome</keyword>
<gene>
    <name evidence="3" type="ORF">IE331_09050</name>
</gene>
<dbReference type="RefSeq" id="WP_192142688.1">
    <property type="nucleotide sequence ID" value="NZ_JACYXZ010000002.1"/>
</dbReference>
<dbReference type="PANTHER" id="PTHR30163:SF8">
    <property type="entry name" value="LYTIC MUREIN TRANSGLYCOSYLASE"/>
    <property type="match status" value="1"/>
</dbReference>
<dbReference type="InterPro" id="IPR043426">
    <property type="entry name" value="MltB-like"/>
</dbReference>
<dbReference type="Pfam" id="PF13406">
    <property type="entry name" value="SLT_2"/>
    <property type="match status" value="1"/>
</dbReference>
<feature type="region of interest" description="Disordered" evidence="1">
    <location>
        <begin position="283"/>
        <end position="367"/>
    </location>
</feature>
<comment type="caution">
    <text evidence="3">The sequence shown here is derived from an EMBL/GenBank/DDBJ whole genome shotgun (WGS) entry which is preliminary data.</text>
</comment>
<dbReference type="GO" id="GO:0009253">
    <property type="term" value="P:peptidoglycan catabolic process"/>
    <property type="evidence" value="ECO:0007669"/>
    <property type="project" value="TreeGrafter"/>
</dbReference>
<dbReference type="SUPFAM" id="SSF53955">
    <property type="entry name" value="Lysozyme-like"/>
    <property type="match status" value="1"/>
</dbReference>
<reference evidence="3" key="1">
    <citation type="submission" date="2020-09" db="EMBL/GenBank/DDBJ databases">
        <title>Nocardioides sp. strain MJB4 16S ribosomal RNA gene Genome sequencing and assembly.</title>
        <authorList>
            <person name="Kim I."/>
        </authorList>
    </citation>
    <scope>NUCLEOTIDE SEQUENCE</scope>
    <source>
        <strain evidence="3">MJB4</strain>
    </source>
</reference>
<dbReference type="GO" id="GO:0008933">
    <property type="term" value="F:peptidoglycan lytic transglycosylase activity"/>
    <property type="evidence" value="ECO:0007669"/>
    <property type="project" value="TreeGrafter"/>
</dbReference>
<organism evidence="3 4">
    <name type="scientific">Nocardioides donggukensis</name>
    <dbReference type="NCBI Taxonomy" id="2774019"/>
    <lineage>
        <taxon>Bacteria</taxon>
        <taxon>Bacillati</taxon>
        <taxon>Actinomycetota</taxon>
        <taxon>Actinomycetes</taxon>
        <taxon>Propionibacteriales</taxon>
        <taxon>Nocardioidaceae</taxon>
        <taxon>Nocardioides</taxon>
    </lineage>
</organism>
<evidence type="ECO:0000313" key="3">
    <source>
        <dbReference type="EMBL" id="MBD8869772.1"/>
    </source>
</evidence>
<dbReference type="AlphaFoldDB" id="A0A927K389"/>
<evidence type="ECO:0000259" key="2">
    <source>
        <dbReference type="Pfam" id="PF13406"/>
    </source>
</evidence>
<evidence type="ECO:0000256" key="1">
    <source>
        <dbReference type="SAM" id="MobiDB-lite"/>
    </source>
</evidence>
<feature type="domain" description="Transglycosylase SLT" evidence="2">
    <location>
        <begin position="196"/>
        <end position="243"/>
    </location>
</feature>
<proteinExistence type="predicted"/>
<dbReference type="EMBL" id="JACYXZ010000002">
    <property type="protein sequence ID" value="MBD8869772.1"/>
    <property type="molecule type" value="Genomic_DNA"/>
</dbReference>
<dbReference type="Proteomes" id="UP000616839">
    <property type="component" value="Unassembled WGS sequence"/>
</dbReference>
<accession>A0A927K389</accession>
<sequence length="455" mass="47913">MSHRHCARNCVGPCRLARRHRGHALRAVTVTVALLLGASAYQGEVPVTATSAAVPTDSVDAAGTATVASDAPTGPATAARARFRLKPDRTSRVSPNGTRLWGISATTTYGLPVVARRAYEAAAATTARVDPGCGLRWPLLAGIGRVESDHGRYGDAELRSDGVARPKILGLPLNGVGPVAAIRDTDGGRLDGDRTWDRAVGPMQFIPSTWAMVARDGDRDGRRDPHDIDDTALAAAAYLCRAGDLRLESRRRAAVFSYNHSTYYVDLVLAFARGYETGVFDIPAPPAPEPAQVARTSAERPRAARKAQPARQPVRQPVKQPTAAPTKAPTKSPSTPTVKQPTKTPSKPPKQPPKPAEPTKPPAPPPLVLAPVSGTWSAGGAGWTLGALQLDLGGAARLDVKAHKDYDGDGAVETNRAEFTGLEGRQVAIQVKQGTGVVYVIAGLDYRGADGSFLS</sequence>
<dbReference type="PANTHER" id="PTHR30163">
    <property type="entry name" value="MEMBRANE-BOUND LYTIC MUREIN TRANSGLYCOSYLASE B"/>
    <property type="match status" value="1"/>
</dbReference>
<dbReference type="InterPro" id="IPR031304">
    <property type="entry name" value="SLT_2"/>
</dbReference>